<protein>
    <recommendedName>
        <fullName evidence="2">Mitochondrial fission process protein 1</fullName>
    </recommendedName>
    <alternativeName>
        <fullName evidence="3">Mitochondrial 18 kDa protein</fullName>
    </alternativeName>
</protein>
<evidence type="ECO:0000256" key="2">
    <source>
        <dbReference type="ARBA" id="ARBA00017835"/>
    </source>
</evidence>
<feature type="region of interest" description="Disordered" evidence="4">
    <location>
        <begin position="1"/>
        <end position="21"/>
    </location>
</feature>
<evidence type="ECO:0000256" key="1">
    <source>
        <dbReference type="ARBA" id="ARBA00009224"/>
    </source>
</evidence>
<feature type="compositionally biased region" description="Polar residues" evidence="4">
    <location>
        <begin position="7"/>
        <end position="21"/>
    </location>
</feature>
<keyword evidence="6" id="KW-1185">Reference proteome</keyword>
<dbReference type="Proteomes" id="UP001527925">
    <property type="component" value="Unassembled WGS sequence"/>
</dbReference>
<dbReference type="PANTHER" id="PTHR11001">
    <property type="entry name" value="MITOCHONDRIAL FISSION PROCESS PROTEIN 1"/>
    <property type="match status" value="1"/>
</dbReference>
<comment type="similarity">
    <text evidence="1">Belongs to the MTFP1 family.</text>
</comment>
<evidence type="ECO:0000256" key="4">
    <source>
        <dbReference type="SAM" id="MobiDB-lite"/>
    </source>
</evidence>
<evidence type="ECO:0000313" key="6">
    <source>
        <dbReference type="Proteomes" id="UP001527925"/>
    </source>
</evidence>
<comment type="caution">
    <text evidence="5">The sequence shown here is derived from an EMBL/GenBank/DDBJ whole genome shotgun (WGS) entry which is preliminary data.</text>
</comment>
<evidence type="ECO:0000256" key="3">
    <source>
        <dbReference type="ARBA" id="ARBA00029631"/>
    </source>
</evidence>
<name>A0ABR4N922_9FUNG</name>
<evidence type="ECO:0000313" key="5">
    <source>
        <dbReference type="EMBL" id="KAL2916020.1"/>
    </source>
</evidence>
<organism evidence="5 6">
    <name type="scientific">Polyrhizophydium stewartii</name>
    <dbReference type="NCBI Taxonomy" id="2732419"/>
    <lineage>
        <taxon>Eukaryota</taxon>
        <taxon>Fungi</taxon>
        <taxon>Fungi incertae sedis</taxon>
        <taxon>Chytridiomycota</taxon>
        <taxon>Chytridiomycota incertae sedis</taxon>
        <taxon>Chytridiomycetes</taxon>
        <taxon>Rhizophydiales</taxon>
        <taxon>Rhizophydiales incertae sedis</taxon>
        <taxon>Polyrhizophydium</taxon>
    </lineage>
</organism>
<proteinExistence type="inferred from homology"/>
<dbReference type="EMBL" id="JADGIZ020000019">
    <property type="protein sequence ID" value="KAL2916020.1"/>
    <property type="molecule type" value="Genomic_DNA"/>
</dbReference>
<dbReference type="PANTHER" id="PTHR11001:SF2">
    <property type="entry name" value="MITOCHONDRIAL FISSION PROCESS PROTEIN 1"/>
    <property type="match status" value="1"/>
</dbReference>
<reference evidence="5 6" key="1">
    <citation type="submission" date="2023-09" db="EMBL/GenBank/DDBJ databases">
        <title>Pangenome analysis of Batrachochytrium dendrobatidis and related Chytrids.</title>
        <authorList>
            <person name="Yacoub M.N."/>
            <person name="Stajich J.E."/>
            <person name="James T.Y."/>
        </authorList>
    </citation>
    <scope>NUCLEOTIDE SEQUENCE [LARGE SCALE GENOMIC DNA]</scope>
    <source>
        <strain evidence="5 6">JEL0888</strain>
    </source>
</reference>
<gene>
    <name evidence="5" type="ORF">HK105_204444</name>
</gene>
<sequence>MSDESKPASQASGPPSVDNVQTTDTSLRWLGYVGRLRNLVSVGQRYLAYTSDVGEAFRPVVHPLLVNVAYTVSFAYVAFDIGFETFKSQRRGDTKEEIYRTSLQRTLFQGLASLVLPAITIHTVVDMSGKVLKNASSALLRKWGPTSVGLAVIPTLPVLLDHPVEIALDYVFDQLWPLSEEARQRAIAHGVHQHQHNQQHQQQQQSSASGSETKKSQ</sequence>
<feature type="region of interest" description="Disordered" evidence="4">
    <location>
        <begin position="187"/>
        <end position="217"/>
    </location>
</feature>
<dbReference type="Pfam" id="PF10558">
    <property type="entry name" value="MTP18"/>
    <property type="match status" value="2"/>
</dbReference>
<dbReference type="InterPro" id="IPR019560">
    <property type="entry name" value="Mitochondrial_18_kDa_protein"/>
</dbReference>
<accession>A0ABR4N922</accession>